<protein>
    <submittedName>
        <fullName evidence="2">Uncharacterized protein</fullName>
    </submittedName>
</protein>
<accession>A0A846YQG0</accession>
<feature type="region of interest" description="Disordered" evidence="1">
    <location>
        <begin position="787"/>
        <end position="807"/>
    </location>
</feature>
<evidence type="ECO:0000313" key="2">
    <source>
        <dbReference type="EMBL" id="NKY59820.1"/>
    </source>
</evidence>
<feature type="compositionally biased region" description="Basic and acidic residues" evidence="1">
    <location>
        <begin position="314"/>
        <end position="331"/>
    </location>
</feature>
<evidence type="ECO:0000313" key="3">
    <source>
        <dbReference type="Proteomes" id="UP000570678"/>
    </source>
</evidence>
<evidence type="ECO:0000256" key="1">
    <source>
        <dbReference type="SAM" id="MobiDB-lite"/>
    </source>
</evidence>
<proteinExistence type="predicted"/>
<keyword evidence="3" id="KW-1185">Reference proteome</keyword>
<feature type="region of interest" description="Disordered" evidence="1">
    <location>
        <begin position="118"/>
        <end position="137"/>
    </location>
</feature>
<dbReference type="EMBL" id="JAAXOT010000018">
    <property type="protein sequence ID" value="NKY59820.1"/>
    <property type="molecule type" value="Genomic_DNA"/>
</dbReference>
<feature type="region of interest" description="Disordered" evidence="1">
    <location>
        <begin position="176"/>
        <end position="371"/>
    </location>
</feature>
<dbReference type="RefSeq" id="WP_157116656.1">
    <property type="nucleotide sequence ID" value="NZ_JAAXOT010000018.1"/>
</dbReference>
<gene>
    <name evidence="2" type="ORF">HGA15_27470</name>
</gene>
<dbReference type="Proteomes" id="UP000570678">
    <property type="component" value="Unassembled WGS sequence"/>
</dbReference>
<name>A0A846YQG0_9NOCA</name>
<organism evidence="2 3">
    <name type="scientific">Nocardia flavorosea</name>
    <dbReference type="NCBI Taxonomy" id="53429"/>
    <lineage>
        <taxon>Bacteria</taxon>
        <taxon>Bacillati</taxon>
        <taxon>Actinomycetota</taxon>
        <taxon>Actinomycetes</taxon>
        <taxon>Mycobacteriales</taxon>
        <taxon>Nocardiaceae</taxon>
        <taxon>Nocardia</taxon>
    </lineage>
</organism>
<feature type="compositionally biased region" description="Pro residues" evidence="1">
    <location>
        <begin position="193"/>
        <end position="204"/>
    </location>
</feature>
<feature type="region of interest" description="Disordered" evidence="1">
    <location>
        <begin position="383"/>
        <end position="462"/>
    </location>
</feature>
<dbReference type="AlphaFoldDB" id="A0A846YQG0"/>
<comment type="caution">
    <text evidence="2">The sequence shown here is derived from an EMBL/GenBank/DDBJ whole genome shotgun (WGS) entry which is preliminary data.</text>
</comment>
<feature type="compositionally biased region" description="Acidic residues" evidence="1">
    <location>
        <begin position="127"/>
        <end position="136"/>
    </location>
</feature>
<reference evidence="2 3" key="1">
    <citation type="submission" date="2020-04" db="EMBL/GenBank/DDBJ databases">
        <title>MicrobeNet Type strains.</title>
        <authorList>
            <person name="Nicholson A.C."/>
        </authorList>
    </citation>
    <scope>NUCLEOTIDE SEQUENCE [LARGE SCALE GENOMIC DNA]</scope>
    <source>
        <strain evidence="2 3">JCM 3332</strain>
    </source>
</reference>
<sequence length="807" mass="83704">MPMYPERDSPYWDRIVGNDWPEISPSAWRSLETTAREGADALNTGDAAGALRGFDESVRSAEALQAVRAAMAALQHNPQAFVEALYAAADTFGDIAELVRRTRNQILDVVDGADARIRRETAGDNNSDGEEGDETDANTVNSIVARARADVVDIIETTLANIGPQGLPALDDIAEALGQPGPWKPGNLSPEPWIEPPASGPNLPPQADVPTSVPLPDPQLTPPDLRNDHLPGTMDLEGDVGGTNSPDPGEVRAAEGGTGQAIPANSPDRPVGASPETRSTPVPSGGLPGADMAIGGAGRPAGQPSGAEVVSPESVRESHESGPVEAEHADAARGSGSSDDVTVDPRMSGPVVAPSTTSAEAGQPGALPPVPLQAIGPNAVLAPTSAQGRSAPAGALGEPIRANPPVVGKPAATQYPTAQIPGAAQPAVTAPTSGKASVPPRDATDVPARGASEPSTKDSDDLVRDSVGAALAASAAPSFVVGDRVDGDLTLARTLLAGIRAAVDTDLIGVDWAVSIMRLPSGVSAFVTSNEGRGWLPAGLFLPREVSNPWLWSVSENAGWEGVADPARILVEFALAWGGRSGAKLAALASSGPIGPELERRLGDIGLAGGVPASARMDLSMPSASTLDRLGTTGSTRLIERATKVPDGMLAQRCLELAVDAHMRVEEVDGAPLPSVEAPELRLRILRALRHAREFPASWWDELQEADDLLAASALGYRIDTASVALGELRPERGDGLPDPRRNTLRDIGFQRRCNELVLLLGEPGGRQVLRDAVYAHAQILSHPSFRQHAADPMSRGPSTGAVYGPR</sequence>